<dbReference type="RefSeq" id="WP_387702953.1">
    <property type="nucleotide sequence ID" value="NZ_JBIAMX010000024.1"/>
</dbReference>
<keyword evidence="2" id="KW-1185">Reference proteome</keyword>
<accession>A0ABW6PWE4</accession>
<dbReference type="EMBL" id="JBIAMX010000024">
    <property type="protein sequence ID" value="MFF0546689.1"/>
    <property type="molecule type" value="Genomic_DNA"/>
</dbReference>
<comment type="caution">
    <text evidence="1">The sequence shown here is derived from an EMBL/GenBank/DDBJ whole genome shotgun (WGS) entry which is preliminary data.</text>
</comment>
<sequence length="314" mass="31669">MISVRQHAISIAAIFLALAVGVVLGSQTVAEDLLSGLRSDRSALRGQVDTLGDQNRRLTEQLDAADRFVAGSAGRVLGGTLANKSVIVFTTPDADPADVEAVGRSLRTAGATVTGRLALTDAFLDAGEGDRLRTALTNLVPAGQQLKTGAIDQGTMAGDLLGTVLLADPATDQPRSTPQELGLVLETLRGGGFLTIGEPPQRPAQLAVVLTGNGAHAAENGQGVNTARFTGALRGRAAGAVLAGRAGAAEAQGPIAIVRSDATLADTVTTVDNADREIGRVTTALGLTEQLAGGAGRYGTGPKATALTVAAMPG</sequence>
<gene>
    <name evidence="1" type="ORF">ACFYTF_28015</name>
</gene>
<proteinExistence type="predicted"/>
<evidence type="ECO:0000313" key="1">
    <source>
        <dbReference type="EMBL" id="MFF0546689.1"/>
    </source>
</evidence>
<name>A0ABW6PWE4_9NOCA</name>
<organism evidence="1 2">
    <name type="scientific">Nocardia thailandica</name>
    <dbReference type="NCBI Taxonomy" id="257275"/>
    <lineage>
        <taxon>Bacteria</taxon>
        <taxon>Bacillati</taxon>
        <taxon>Actinomycetota</taxon>
        <taxon>Actinomycetes</taxon>
        <taxon>Mycobacteriales</taxon>
        <taxon>Nocardiaceae</taxon>
        <taxon>Nocardia</taxon>
    </lineage>
</organism>
<dbReference type="Pfam" id="PF11382">
    <property type="entry name" value="MctB"/>
    <property type="match status" value="1"/>
</dbReference>
<evidence type="ECO:0000313" key="2">
    <source>
        <dbReference type="Proteomes" id="UP001601444"/>
    </source>
</evidence>
<reference evidence="1 2" key="1">
    <citation type="submission" date="2024-10" db="EMBL/GenBank/DDBJ databases">
        <title>The Natural Products Discovery Center: Release of the First 8490 Sequenced Strains for Exploring Actinobacteria Biosynthetic Diversity.</title>
        <authorList>
            <person name="Kalkreuter E."/>
            <person name="Kautsar S.A."/>
            <person name="Yang D."/>
            <person name="Bader C.D."/>
            <person name="Teijaro C.N."/>
            <person name="Fluegel L."/>
            <person name="Davis C.M."/>
            <person name="Simpson J.R."/>
            <person name="Lauterbach L."/>
            <person name="Steele A.D."/>
            <person name="Gui C."/>
            <person name="Meng S."/>
            <person name="Li G."/>
            <person name="Viehrig K."/>
            <person name="Ye F."/>
            <person name="Su P."/>
            <person name="Kiefer A.F."/>
            <person name="Nichols A."/>
            <person name="Cepeda A.J."/>
            <person name="Yan W."/>
            <person name="Fan B."/>
            <person name="Jiang Y."/>
            <person name="Adhikari A."/>
            <person name="Zheng C.-J."/>
            <person name="Schuster L."/>
            <person name="Cowan T.M."/>
            <person name="Smanski M.J."/>
            <person name="Chevrette M.G."/>
            <person name="De Carvalho L.P.S."/>
            <person name="Shen B."/>
        </authorList>
    </citation>
    <scope>NUCLEOTIDE SEQUENCE [LARGE SCALE GENOMIC DNA]</scope>
    <source>
        <strain evidence="1 2">NPDC004045</strain>
    </source>
</reference>
<dbReference type="InterPro" id="IPR021522">
    <property type="entry name" value="MctB"/>
</dbReference>
<dbReference type="Proteomes" id="UP001601444">
    <property type="component" value="Unassembled WGS sequence"/>
</dbReference>
<protein>
    <submittedName>
        <fullName evidence="1">Copper transporter</fullName>
    </submittedName>
</protein>